<dbReference type="Proteomes" id="UP000268446">
    <property type="component" value="Unassembled WGS sequence"/>
</dbReference>
<feature type="non-terminal residue" evidence="1">
    <location>
        <position position="1"/>
    </location>
</feature>
<comment type="caution">
    <text evidence="1">The sequence shown here is derived from an EMBL/GenBank/DDBJ whole genome shotgun (WGS) entry which is preliminary data.</text>
</comment>
<accession>A0A497EUN2</accession>
<proteinExistence type="predicted"/>
<name>A0A497EUN2_9CREN</name>
<reference evidence="1 2" key="1">
    <citation type="submission" date="2018-06" db="EMBL/GenBank/DDBJ databases">
        <title>Extensive metabolic versatility and redundancy in microbially diverse, dynamic hydrothermal sediments.</title>
        <authorList>
            <person name="Dombrowski N."/>
            <person name="Teske A."/>
            <person name="Baker B.J."/>
        </authorList>
    </citation>
    <scope>NUCLEOTIDE SEQUENCE [LARGE SCALE GENOMIC DNA]</scope>
    <source>
        <strain evidence="1">B29_G17</strain>
    </source>
</reference>
<gene>
    <name evidence="1" type="ORF">DRJ20_02825</name>
</gene>
<organism evidence="1 2">
    <name type="scientific">Thermoproteota archaeon</name>
    <dbReference type="NCBI Taxonomy" id="2056631"/>
    <lineage>
        <taxon>Archaea</taxon>
        <taxon>Thermoproteota</taxon>
    </lineage>
</organism>
<dbReference type="AlphaFoldDB" id="A0A497EUN2"/>
<dbReference type="EMBL" id="QMQZ01000091">
    <property type="protein sequence ID" value="RLE50947.1"/>
    <property type="molecule type" value="Genomic_DNA"/>
</dbReference>
<protein>
    <submittedName>
        <fullName evidence="1">Uncharacterized protein</fullName>
    </submittedName>
</protein>
<evidence type="ECO:0000313" key="2">
    <source>
        <dbReference type="Proteomes" id="UP000268446"/>
    </source>
</evidence>
<sequence length="90" mass="10123">DSHELPSIRRVLAEYLGLNYDELRLKPNEMNKLGLTNSEALNLLHKLAVKIISRLLELKVTPDQLDSQLLIEILNDELKGLIGGDAYSRG</sequence>
<evidence type="ECO:0000313" key="1">
    <source>
        <dbReference type="EMBL" id="RLE50947.1"/>
    </source>
</evidence>